<keyword evidence="2" id="KW-1185">Reference proteome</keyword>
<dbReference type="eggNOG" id="ENOG502ZA7D">
    <property type="taxonomic scope" value="Bacteria"/>
</dbReference>
<protein>
    <recommendedName>
        <fullName evidence="3">DUF5655 domain-containing protein</fullName>
    </recommendedName>
</protein>
<organism evidence="1 2">
    <name type="scientific">Acidiphilium cryptum (strain JF-5)</name>
    <dbReference type="NCBI Taxonomy" id="349163"/>
    <lineage>
        <taxon>Bacteria</taxon>
        <taxon>Pseudomonadati</taxon>
        <taxon>Pseudomonadota</taxon>
        <taxon>Alphaproteobacteria</taxon>
        <taxon>Acetobacterales</taxon>
        <taxon>Acidocellaceae</taxon>
        <taxon>Acidiphilium</taxon>
    </lineage>
</organism>
<dbReference type="Proteomes" id="UP000000245">
    <property type="component" value="Chromosome"/>
</dbReference>
<dbReference type="HOGENOM" id="CLU_968997_0_0_5"/>
<dbReference type="GO" id="GO:0003676">
    <property type="term" value="F:nucleic acid binding"/>
    <property type="evidence" value="ECO:0007669"/>
    <property type="project" value="InterPro"/>
</dbReference>
<sequence length="283" mass="31880">MTNKYIKPSRVLLKNHPELSEKWVQKLIADDPSILGLGDLVLRDIERIQPRAGRLDLLLQDPDTQRRYEVEIQLGPTDGAHIIRTIEYWDIEKKRYPQYDHCAVLVAEDITSRFLNVISLFNGTMPLIAIQMQALKVGENLTLVFTKVVDELSRGLVDEDEDAEAAPTDRAYWEKRATKATVALVDQMQEILRGFDPSLNLKYNKFYIGLEKDGQPYNFVTFRPKKRLFDVSSGMEDVEHGVDGRAEQVDDAREGSGVAIASGASAGCLEQPIERFEAGIGMA</sequence>
<gene>
    <name evidence="1" type="ordered locus">Acry_0796</name>
</gene>
<dbReference type="STRING" id="349163.Acry_0796"/>
<dbReference type="EMBL" id="CP000697">
    <property type="protein sequence ID" value="ABQ30015.1"/>
    <property type="molecule type" value="Genomic_DNA"/>
</dbReference>
<dbReference type="KEGG" id="acr:Acry_0796"/>
<reference evidence="1 2" key="1">
    <citation type="submission" date="2007-05" db="EMBL/GenBank/DDBJ databases">
        <title>Complete sequence of chromosome of Acidiphilium cryptum JF-5.</title>
        <authorList>
            <consortium name="US DOE Joint Genome Institute"/>
            <person name="Copeland A."/>
            <person name="Lucas S."/>
            <person name="Lapidus A."/>
            <person name="Barry K."/>
            <person name="Detter J.C."/>
            <person name="Glavina del Rio T."/>
            <person name="Hammon N."/>
            <person name="Israni S."/>
            <person name="Dalin E."/>
            <person name="Tice H."/>
            <person name="Pitluck S."/>
            <person name="Sims D."/>
            <person name="Brettin T."/>
            <person name="Bruce D."/>
            <person name="Han C."/>
            <person name="Schmutz J."/>
            <person name="Larimer F."/>
            <person name="Land M."/>
            <person name="Hauser L."/>
            <person name="Kyrpides N."/>
            <person name="Kim E."/>
            <person name="Magnuson T."/>
            <person name="Richardson P."/>
        </authorList>
    </citation>
    <scope>NUCLEOTIDE SEQUENCE [LARGE SCALE GENOMIC DNA]</scope>
    <source>
        <strain evidence="1 2">JF-5</strain>
    </source>
</reference>
<evidence type="ECO:0000313" key="2">
    <source>
        <dbReference type="Proteomes" id="UP000000245"/>
    </source>
</evidence>
<name>A5FWN3_ACICJ</name>
<dbReference type="Gene3D" id="3.40.1350.10">
    <property type="match status" value="1"/>
</dbReference>
<evidence type="ECO:0008006" key="3">
    <source>
        <dbReference type="Google" id="ProtNLM"/>
    </source>
</evidence>
<dbReference type="AlphaFoldDB" id="A5FWN3"/>
<evidence type="ECO:0000313" key="1">
    <source>
        <dbReference type="EMBL" id="ABQ30015.1"/>
    </source>
</evidence>
<accession>A5FWN3</accession>
<dbReference type="InterPro" id="IPR011856">
    <property type="entry name" value="tRNA_endonuc-like_dom_sf"/>
</dbReference>
<proteinExistence type="predicted"/>